<evidence type="ECO:0000313" key="1">
    <source>
        <dbReference type="EMBL" id="VDM02935.1"/>
    </source>
</evidence>
<protein>
    <submittedName>
        <fullName evidence="3">Tyrosine-protein phosphatase domain-containing protein</fullName>
    </submittedName>
</protein>
<dbReference type="AlphaFoldDB" id="A0A183TJA1"/>
<reference evidence="3" key="1">
    <citation type="submission" date="2016-06" db="UniProtKB">
        <authorList>
            <consortium name="WormBaseParasite"/>
        </authorList>
    </citation>
    <scope>IDENTIFICATION</scope>
</reference>
<evidence type="ECO:0000313" key="3">
    <source>
        <dbReference type="WBParaSite" id="SSLN_0001718201-mRNA-1"/>
    </source>
</evidence>
<gene>
    <name evidence="1" type="ORF">SSLN_LOCUS16549</name>
</gene>
<reference evidence="1 2" key="2">
    <citation type="submission" date="2018-11" db="EMBL/GenBank/DDBJ databases">
        <authorList>
            <consortium name="Pathogen Informatics"/>
        </authorList>
    </citation>
    <scope>NUCLEOTIDE SEQUENCE [LARGE SCALE GENOMIC DNA]</scope>
    <source>
        <strain evidence="1 2">NST_G2</strain>
    </source>
</reference>
<name>A0A183TJA1_SCHSO</name>
<dbReference type="Proteomes" id="UP000275846">
    <property type="component" value="Unassembled WGS sequence"/>
</dbReference>
<organism evidence="3">
    <name type="scientific">Schistocephalus solidus</name>
    <name type="common">Tapeworm</name>
    <dbReference type="NCBI Taxonomy" id="70667"/>
    <lineage>
        <taxon>Eukaryota</taxon>
        <taxon>Metazoa</taxon>
        <taxon>Spiralia</taxon>
        <taxon>Lophotrochozoa</taxon>
        <taxon>Platyhelminthes</taxon>
        <taxon>Cestoda</taxon>
        <taxon>Eucestoda</taxon>
        <taxon>Diphyllobothriidea</taxon>
        <taxon>Diphyllobothriidae</taxon>
        <taxon>Schistocephalus</taxon>
    </lineage>
</organism>
<proteinExistence type="predicted"/>
<keyword evidence="2" id="KW-1185">Reference proteome</keyword>
<sequence>MLHLPKVLHGINEHHLTSQFLQQPSGGSQTKLCENDLKTGSDSLQQAGGKIMPQSSQSRSPDAFILSVTQNRVAIVPLLEVLQLPASLLTLARGTLTYDSFHCYNQAFDSDVRE</sequence>
<dbReference type="WBParaSite" id="SSLN_0001718201-mRNA-1">
    <property type="protein sequence ID" value="SSLN_0001718201-mRNA-1"/>
    <property type="gene ID" value="SSLN_0001718201"/>
</dbReference>
<dbReference type="EMBL" id="UYSU01041226">
    <property type="protein sequence ID" value="VDM02935.1"/>
    <property type="molecule type" value="Genomic_DNA"/>
</dbReference>
<evidence type="ECO:0000313" key="2">
    <source>
        <dbReference type="Proteomes" id="UP000275846"/>
    </source>
</evidence>
<accession>A0A183TJA1</accession>